<dbReference type="InterPro" id="IPR050095">
    <property type="entry name" value="ECF_ABC_transporter_ATP-bd"/>
</dbReference>
<dbReference type="EMBL" id="BMOF01000028">
    <property type="protein sequence ID" value="GGK01902.1"/>
    <property type="molecule type" value="Genomic_DNA"/>
</dbReference>
<accession>A0A8J3B7T2</accession>
<evidence type="ECO:0000256" key="8">
    <source>
        <dbReference type="ARBA" id="ARBA00023136"/>
    </source>
</evidence>
<dbReference type="GO" id="GO:0042626">
    <property type="term" value="F:ATPase-coupled transmembrane transporter activity"/>
    <property type="evidence" value="ECO:0007669"/>
    <property type="project" value="TreeGrafter"/>
</dbReference>
<dbReference type="SUPFAM" id="SSF52540">
    <property type="entry name" value="P-loop containing nucleoside triphosphate hydrolases"/>
    <property type="match status" value="1"/>
</dbReference>
<evidence type="ECO:0000313" key="11">
    <source>
        <dbReference type="Proteomes" id="UP000637720"/>
    </source>
</evidence>
<dbReference type="InterPro" id="IPR027417">
    <property type="entry name" value="P-loop_NTPase"/>
</dbReference>
<dbReference type="InterPro" id="IPR030947">
    <property type="entry name" value="EcfA_1"/>
</dbReference>
<dbReference type="Proteomes" id="UP000637720">
    <property type="component" value="Unassembled WGS sequence"/>
</dbReference>
<dbReference type="CDD" id="cd03225">
    <property type="entry name" value="ABC_cobalt_CbiO_domain1"/>
    <property type="match status" value="1"/>
</dbReference>
<dbReference type="GO" id="GO:0005524">
    <property type="term" value="F:ATP binding"/>
    <property type="evidence" value="ECO:0007669"/>
    <property type="project" value="UniProtKB-KW"/>
</dbReference>
<dbReference type="Pfam" id="PF00005">
    <property type="entry name" value="ABC_tran"/>
    <property type="match status" value="1"/>
</dbReference>
<keyword evidence="7" id="KW-1278">Translocase</keyword>
<dbReference type="AlphaFoldDB" id="A0A8J3B7T2"/>
<keyword evidence="11" id="KW-1185">Reference proteome</keyword>
<dbReference type="PROSITE" id="PS00211">
    <property type="entry name" value="ABC_TRANSPORTER_1"/>
    <property type="match status" value="1"/>
</dbReference>
<evidence type="ECO:0000256" key="3">
    <source>
        <dbReference type="ARBA" id="ARBA00022448"/>
    </source>
</evidence>
<evidence type="ECO:0000256" key="7">
    <source>
        <dbReference type="ARBA" id="ARBA00022967"/>
    </source>
</evidence>
<comment type="subcellular location">
    <subcellularLocation>
        <location evidence="1">Cell membrane</location>
        <topology evidence="1">Peripheral membrane protein</topology>
    </subcellularLocation>
</comment>
<keyword evidence="3" id="KW-0813">Transport</keyword>
<dbReference type="SMART" id="SM00382">
    <property type="entry name" value="AAA"/>
    <property type="match status" value="1"/>
</dbReference>
<dbReference type="FunFam" id="3.40.50.300:FF:000224">
    <property type="entry name" value="Energy-coupling factor transporter ATP-binding protein EcfA"/>
    <property type="match status" value="1"/>
</dbReference>
<comment type="caution">
    <text evidence="10">The sequence shown here is derived from an EMBL/GenBank/DDBJ whole genome shotgun (WGS) entry which is preliminary data.</text>
</comment>
<evidence type="ECO:0000256" key="6">
    <source>
        <dbReference type="ARBA" id="ARBA00022840"/>
    </source>
</evidence>
<proteinExistence type="inferred from homology"/>
<dbReference type="GO" id="GO:0016887">
    <property type="term" value="F:ATP hydrolysis activity"/>
    <property type="evidence" value="ECO:0007669"/>
    <property type="project" value="InterPro"/>
</dbReference>
<dbReference type="GO" id="GO:0043190">
    <property type="term" value="C:ATP-binding cassette (ABC) transporter complex"/>
    <property type="evidence" value="ECO:0007669"/>
    <property type="project" value="TreeGrafter"/>
</dbReference>
<name>A0A8J3B7T2_9BACI</name>
<keyword evidence="4" id="KW-1003">Cell membrane</keyword>
<sequence>MQAAVVCEGVGYAYPAGGDGQPVWALRGVTLTVTRGEWVAIVGPNGSGKSTLAKLVAGLLLPAEGRVTVCGISTDDESRSAELRRRVAIVFQNPDNQLVAPTVEEDVAFGPENLGLSPEEIRRRVDEALRATGISALRQAPPHRLSGGQKQRLAIAGALAMEPEVLVLDEATAMLDPQGRREVWATVRRLHRERGLTILFITHRLEETLAADRIVVLADGRIVVSGPPRAVYANPARLEALGLDVPPVVALREALIRRGLPLSRDVLTHDELVTALWRLWSTA</sequence>
<keyword evidence="6 10" id="KW-0067">ATP-binding</keyword>
<dbReference type="InterPro" id="IPR003593">
    <property type="entry name" value="AAA+_ATPase"/>
</dbReference>
<comment type="similarity">
    <text evidence="2">Belongs to the ABC transporter superfamily.</text>
</comment>
<dbReference type="InterPro" id="IPR015856">
    <property type="entry name" value="ABC_transpr_CbiO/EcfA_su"/>
</dbReference>
<feature type="domain" description="ABC transporter" evidence="9">
    <location>
        <begin position="5"/>
        <end position="244"/>
    </location>
</feature>
<dbReference type="RefSeq" id="WP_229725773.1">
    <property type="nucleotide sequence ID" value="NZ_BMOF01000028.1"/>
</dbReference>
<dbReference type="PANTHER" id="PTHR43553">
    <property type="entry name" value="HEAVY METAL TRANSPORTER"/>
    <property type="match status" value="1"/>
</dbReference>
<evidence type="ECO:0000256" key="4">
    <source>
        <dbReference type="ARBA" id="ARBA00022475"/>
    </source>
</evidence>
<keyword evidence="8" id="KW-0472">Membrane</keyword>
<gene>
    <name evidence="10" type="primary">ecfA</name>
    <name evidence="10" type="ORF">GCM10007043_15000</name>
</gene>
<evidence type="ECO:0000256" key="2">
    <source>
        <dbReference type="ARBA" id="ARBA00005417"/>
    </source>
</evidence>
<dbReference type="PANTHER" id="PTHR43553:SF24">
    <property type="entry name" value="ENERGY-COUPLING FACTOR TRANSPORTER ATP-BINDING PROTEIN ECFA1"/>
    <property type="match status" value="1"/>
</dbReference>
<evidence type="ECO:0000256" key="5">
    <source>
        <dbReference type="ARBA" id="ARBA00022741"/>
    </source>
</evidence>
<dbReference type="Gene3D" id="3.40.50.300">
    <property type="entry name" value="P-loop containing nucleotide triphosphate hydrolases"/>
    <property type="match status" value="1"/>
</dbReference>
<reference evidence="10" key="1">
    <citation type="journal article" date="2014" name="Int. J. Syst. Evol. Microbiol.">
        <title>Complete genome sequence of Corynebacterium casei LMG S-19264T (=DSM 44701T), isolated from a smear-ripened cheese.</title>
        <authorList>
            <consortium name="US DOE Joint Genome Institute (JGI-PGF)"/>
            <person name="Walter F."/>
            <person name="Albersmeier A."/>
            <person name="Kalinowski J."/>
            <person name="Ruckert C."/>
        </authorList>
    </citation>
    <scope>NUCLEOTIDE SEQUENCE</scope>
    <source>
        <strain evidence="10">JCM 14719</strain>
    </source>
</reference>
<organism evidence="10 11">
    <name type="scientific">Calditerricola satsumensis</name>
    <dbReference type="NCBI Taxonomy" id="373054"/>
    <lineage>
        <taxon>Bacteria</taxon>
        <taxon>Bacillati</taxon>
        <taxon>Bacillota</taxon>
        <taxon>Bacilli</taxon>
        <taxon>Bacillales</taxon>
        <taxon>Bacillaceae</taxon>
        <taxon>Calditerricola</taxon>
    </lineage>
</organism>
<reference evidence="10" key="2">
    <citation type="submission" date="2020-09" db="EMBL/GenBank/DDBJ databases">
        <authorList>
            <person name="Sun Q."/>
            <person name="Ohkuma M."/>
        </authorList>
    </citation>
    <scope>NUCLEOTIDE SEQUENCE</scope>
    <source>
        <strain evidence="10">JCM 14719</strain>
    </source>
</reference>
<keyword evidence="5" id="KW-0547">Nucleotide-binding</keyword>
<dbReference type="InterPro" id="IPR003439">
    <property type="entry name" value="ABC_transporter-like_ATP-bd"/>
</dbReference>
<dbReference type="PROSITE" id="PS50893">
    <property type="entry name" value="ABC_TRANSPORTER_2"/>
    <property type="match status" value="1"/>
</dbReference>
<protein>
    <submittedName>
        <fullName evidence="10">Energy-coupling factor transporter ATP-binding protein EcfA</fullName>
    </submittedName>
</protein>
<evidence type="ECO:0000256" key="1">
    <source>
        <dbReference type="ARBA" id="ARBA00004202"/>
    </source>
</evidence>
<evidence type="ECO:0000313" key="10">
    <source>
        <dbReference type="EMBL" id="GGK01902.1"/>
    </source>
</evidence>
<dbReference type="GO" id="GO:0015087">
    <property type="term" value="F:cobalt ion transmembrane transporter activity"/>
    <property type="evidence" value="ECO:0007669"/>
    <property type="project" value="UniProtKB-ARBA"/>
</dbReference>
<evidence type="ECO:0000259" key="9">
    <source>
        <dbReference type="PROSITE" id="PS50893"/>
    </source>
</evidence>
<dbReference type="InterPro" id="IPR017871">
    <property type="entry name" value="ABC_transporter-like_CS"/>
</dbReference>
<dbReference type="NCBIfam" id="TIGR04520">
    <property type="entry name" value="ECF_ATPase_1"/>
    <property type="match status" value="1"/>
</dbReference>